<sequence>MCKPAIFDPLEWAYVRSLAISLLPELSFHRDEEATRTAASLEGVDIGVLKDFDWGEPVVYMPPFEKVVGGSVVVAVEGYSARKLATRGIKPDVVVTDLDFEPEWVGAGRVVVAHVHGDNYWRVPKRDWVYTVQTWPRGCTFNISGFTDGDRAVYLAYYMGAERIAVSGFYPYATVKRADSLKQRKLFVAAHLLARLSRRVRIDFV</sequence>
<evidence type="ECO:0000313" key="2">
    <source>
        <dbReference type="Proteomes" id="UP000001431"/>
    </source>
</evidence>
<reference evidence="1" key="1">
    <citation type="submission" date="2007-02" db="EMBL/GenBank/DDBJ databases">
        <title>Complete sequence of Pyrobaculum calidifontis JCM 11548.</title>
        <authorList>
            <consortium name="US DOE Joint Genome Institute"/>
            <person name="Copeland A."/>
            <person name="Lucas S."/>
            <person name="Lapidus A."/>
            <person name="Barry K."/>
            <person name="Glavina del Rio T."/>
            <person name="Dalin E."/>
            <person name="Tice H."/>
            <person name="Pitluck S."/>
            <person name="Chain P."/>
            <person name="Malfatti S."/>
            <person name="Shin M."/>
            <person name="Vergez L."/>
            <person name="Schmutz J."/>
            <person name="Larimer F."/>
            <person name="Land M."/>
            <person name="Hauser L."/>
            <person name="Kyrpides N."/>
            <person name="Mikhailova N."/>
            <person name="Cozen A.E."/>
            <person name="Fitz-Gibbon S.T."/>
            <person name="House C.H."/>
            <person name="Saltikov C."/>
            <person name="Lowe T.M."/>
            <person name="Richardson P."/>
        </authorList>
    </citation>
    <scope>NUCLEOTIDE SEQUENCE [LARGE SCALE GENOMIC DNA]</scope>
    <source>
        <strain evidence="1">JCM 11548</strain>
    </source>
</reference>
<protein>
    <recommendedName>
        <fullName evidence="3">DUF115 domain-containing protein</fullName>
    </recommendedName>
</protein>
<dbReference type="AlphaFoldDB" id="A3MWS0"/>
<name>A3MWS0_PYRCJ</name>
<dbReference type="InterPro" id="IPR027510">
    <property type="entry name" value="HMPDK_MptE"/>
</dbReference>
<dbReference type="GO" id="GO:0005524">
    <property type="term" value="F:ATP binding"/>
    <property type="evidence" value="ECO:0007669"/>
    <property type="project" value="InterPro"/>
</dbReference>
<dbReference type="PANTHER" id="PTHR39648">
    <property type="entry name" value="6-HYDROXYMETHYL-7,8-DIHYDROPTERIN PYROPHOSPHOKINASE"/>
    <property type="match status" value="1"/>
</dbReference>
<keyword evidence="2" id="KW-1185">Reference proteome</keyword>
<dbReference type="STRING" id="410359.Pcal_1670"/>
<accession>A3MWS0</accession>
<dbReference type="EMBL" id="CP000561">
    <property type="protein sequence ID" value="ABO09087.1"/>
    <property type="molecule type" value="Genomic_DNA"/>
</dbReference>
<proteinExistence type="predicted"/>
<gene>
    <name evidence="1" type="ordered locus">Pcal_1670</name>
</gene>
<evidence type="ECO:0008006" key="3">
    <source>
        <dbReference type="Google" id="ProtNLM"/>
    </source>
</evidence>
<dbReference type="GeneID" id="4909414"/>
<organism evidence="1 2">
    <name type="scientific">Pyrobaculum calidifontis (strain DSM 21063 / JCM 11548 / VA1)</name>
    <dbReference type="NCBI Taxonomy" id="410359"/>
    <lineage>
        <taxon>Archaea</taxon>
        <taxon>Thermoproteota</taxon>
        <taxon>Thermoprotei</taxon>
        <taxon>Thermoproteales</taxon>
        <taxon>Thermoproteaceae</taxon>
        <taxon>Pyrobaculum</taxon>
    </lineage>
</organism>
<dbReference type="PANTHER" id="PTHR39648:SF1">
    <property type="entry name" value="6-HYDROXYMETHYL-7,8-DIHYDROPTERIN PYROPHOSPHOKINASE"/>
    <property type="match status" value="1"/>
</dbReference>
<dbReference type="KEGG" id="pcl:Pcal_1670"/>
<dbReference type="GO" id="GO:0003848">
    <property type="term" value="F:2-amino-4-hydroxy-6-hydroxymethyldihydropteridine diphosphokinase activity"/>
    <property type="evidence" value="ECO:0007669"/>
    <property type="project" value="InterPro"/>
</dbReference>
<dbReference type="RefSeq" id="WP_011850346.1">
    <property type="nucleotide sequence ID" value="NC_009073.1"/>
</dbReference>
<dbReference type="Proteomes" id="UP000001431">
    <property type="component" value="Chromosome"/>
</dbReference>
<dbReference type="HOGENOM" id="CLU_1335094_0_0_2"/>
<dbReference type="OrthoDB" id="34207at2157"/>
<evidence type="ECO:0000313" key="1">
    <source>
        <dbReference type="EMBL" id="ABO09087.1"/>
    </source>
</evidence>
<dbReference type="eggNOG" id="arCOG04303">
    <property type="taxonomic scope" value="Archaea"/>
</dbReference>